<keyword evidence="2" id="KW-1185">Reference proteome</keyword>
<proteinExistence type="predicted"/>
<evidence type="ECO:0000313" key="2">
    <source>
        <dbReference type="Proteomes" id="UP000239322"/>
    </source>
</evidence>
<reference evidence="1 2" key="1">
    <citation type="submission" date="2018-03" db="EMBL/GenBank/DDBJ databases">
        <title>Novel Streptomyces sp. from soil.</title>
        <authorList>
            <person name="Tan G.Y.A."/>
            <person name="Lee Z.Y."/>
        </authorList>
    </citation>
    <scope>NUCLEOTIDE SEQUENCE [LARGE SCALE GENOMIC DNA]</scope>
    <source>
        <strain evidence="1 2">ST5x</strain>
    </source>
</reference>
<organism evidence="1 2">
    <name type="scientific">Streptomyces solincola</name>
    <dbReference type="NCBI Taxonomy" id="2100817"/>
    <lineage>
        <taxon>Bacteria</taxon>
        <taxon>Bacillati</taxon>
        <taxon>Actinomycetota</taxon>
        <taxon>Actinomycetes</taxon>
        <taxon>Kitasatosporales</taxon>
        <taxon>Streptomycetaceae</taxon>
        <taxon>Streptomyces</taxon>
    </lineage>
</organism>
<name>A0A2S9PYB7_9ACTN</name>
<accession>A0A2S9PYB7</accession>
<evidence type="ECO:0000313" key="1">
    <source>
        <dbReference type="EMBL" id="PRH79410.1"/>
    </source>
</evidence>
<dbReference type="EMBL" id="PVLV01000121">
    <property type="protein sequence ID" value="PRH79410.1"/>
    <property type="molecule type" value="Genomic_DNA"/>
</dbReference>
<protein>
    <submittedName>
        <fullName evidence="1">Uncharacterized protein</fullName>
    </submittedName>
</protein>
<comment type="caution">
    <text evidence="1">The sequence shown here is derived from an EMBL/GenBank/DDBJ whole genome shotgun (WGS) entry which is preliminary data.</text>
</comment>
<sequence length="1250" mass="133426">MNVLSSENPSRYTTRTLYAKSTYQTFEVGTYTTDPLGKFWDIHRLNKLRLRCFSYNNLFDSIRITQFYCRVNFHTRPTVSVQAPVGTVNTPSPVVKWRYQQEEGEPQKKAEYRIFTAVQVASSTFSPSTAPPVFAKTVQGEASTYTLPTSLNPDSYYVYVRVYSQHNAVSNWAGKAFTIQGPAPGVPGDDNAGVAGVPGVGVPTVVPDAFTSSAFLQMRDSSNLLSVQQADFEIATDPLGYVPTNAVLTRSTATYFATGEASMSVKASSAADMFAATTKIEVVGGAPVTIRGQVKAATSGRTAKLLLRQYDTDHVLLDATAVQAQATDETDTWTEIVATGTTLAATKYAELVLQVVAPAINEVHYLDHAGLMYGIGTAWSDGGHVSRNLLTSFLATGDDPAPSSDAWVQANSATTCQRVTATGLGSHGLKTHQMTYNAVSSSIGYRATGAVFTTPTTGTNYTLNKPAGLADNDLMLAFVTSTSHGTIVPPLGWTVANTSSVDDGSTDIALWVLKRTGLAADPSTWTGAVSASSSRRTAVVVAYSGAAHADQQFVVDNVKTDTSGALVHQTQTIYNSDPNAWRVAAFAASDDVSGGTFTANKQPPGSSDPGSIMFVGRSSAWKQHSDTTSFVINKPAGVQSGDLMIAAVGYSGQVDTATAPSGWTQVRRLHRSNGGNGDAHSGDFTMFVYKRTAGASEPNSWTGTHPSSEWGQPKMTVAVAYRNAETAANQFIAENGGTARGALSVSTGTVTNTNSRAWRISLFGATTPFGDQWDNGDVKERTDDTTSLSGFPDVHMAFSDSNGQISTGTHSRTGSFSGDVFTSAGWIGIIKPLPLSSNPPPGANETERVDNNNGSSNPWMSTAVYDSNGVAAVGLQSVYGTLAPGSGTSANAMSSWVGLIKPAEAAQAGTAAAYTNTTVDISDVDETVITSAKGKVTITAQFLGSTAGTPALGVEFFRANQKISEAAALGAPFNDTDWVKSWASFDVPAGTTRMRPKLSAIGRSVGDTVQFDRVGLSLGSTPEGVEPTWRDGTARPEHPVWSKPIIEYQDDDGTGYGDAWRVLPGQKTVGAEFEDASGNLLYTDHTIVPLHNRRYRVQTISYGLAGDRYASGWGPASNEATFTALDWWLKDISDLSKNLRLSVRWENLVVATANTATQFQPLGEDYPLVITEGYKSDTFTLKIHVTREEHAALKQLLNSGRTLLLQSDVDHSWWVRSIGDLSSDLLPTGQRRKNPRRYVTVTFVEVAPEE</sequence>
<gene>
    <name evidence="1" type="ORF">C6N75_10020</name>
</gene>
<dbReference type="Proteomes" id="UP000239322">
    <property type="component" value="Unassembled WGS sequence"/>
</dbReference>
<dbReference type="AlphaFoldDB" id="A0A2S9PYB7"/>